<evidence type="ECO:0000256" key="3">
    <source>
        <dbReference type="ARBA" id="ARBA00022857"/>
    </source>
</evidence>
<evidence type="ECO:0000259" key="8">
    <source>
        <dbReference type="Pfam" id="PF00478"/>
    </source>
</evidence>
<comment type="catalytic activity">
    <reaction evidence="7">
        <text>IMP + NH4(+) + NADP(+) = GMP + NADPH + 2 H(+)</text>
        <dbReference type="Rhea" id="RHEA:17185"/>
        <dbReference type="ChEBI" id="CHEBI:15378"/>
        <dbReference type="ChEBI" id="CHEBI:28938"/>
        <dbReference type="ChEBI" id="CHEBI:57783"/>
        <dbReference type="ChEBI" id="CHEBI:58053"/>
        <dbReference type="ChEBI" id="CHEBI:58115"/>
        <dbReference type="ChEBI" id="CHEBI:58349"/>
        <dbReference type="EC" id="1.7.1.7"/>
    </reaction>
</comment>
<evidence type="ECO:0000256" key="6">
    <source>
        <dbReference type="ARBA" id="ARBA00037691"/>
    </source>
</evidence>
<dbReference type="AlphaFoldDB" id="A0A2H0RAP8"/>
<evidence type="ECO:0000313" key="10">
    <source>
        <dbReference type="Proteomes" id="UP000230214"/>
    </source>
</evidence>
<evidence type="ECO:0000256" key="2">
    <source>
        <dbReference type="ARBA" id="ARBA00015800"/>
    </source>
</evidence>
<reference evidence="9 10" key="1">
    <citation type="submission" date="2017-09" db="EMBL/GenBank/DDBJ databases">
        <title>Depth-based differentiation of microbial function through sediment-hosted aquifers and enrichment of novel symbionts in the deep terrestrial subsurface.</title>
        <authorList>
            <person name="Probst A.J."/>
            <person name="Ladd B."/>
            <person name="Jarett J.K."/>
            <person name="Geller-Mcgrath D.E."/>
            <person name="Sieber C.M."/>
            <person name="Emerson J.B."/>
            <person name="Anantharaman K."/>
            <person name="Thomas B.C."/>
            <person name="Malmstrom R."/>
            <person name="Stieglmeier M."/>
            <person name="Klingl A."/>
            <person name="Woyke T."/>
            <person name="Ryan C.M."/>
            <person name="Banfield J.F."/>
        </authorList>
    </citation>
    <scope>NUCLEOTIDE SEQUENCE [LARGE SCALE GENOMIC DNA]</scope>
    <source>
        <strain evidence="9">CG10_big_fil_rev_8_21_14_0_10_32_10</strain>
    </source>
</reference>
<evidence type="ECO:0000313" key="9">
    <source>
        <dbReference type="EMBL" id="PIR43530.1"/>
    </source>
</evidence>
<organism evidence="9 10">
    <name type="scientific">candidate division WWE3 bacterium CG10_big_fil_rev_8_21_14_0_10_32_10</name>
    <dbReference type="NCBI Taxonomy" id="1975090"/>
    <lineage>
        <taxon>Bacteria</taxon>
        <taxon>Katanobacteria</taxon>
    </lineage>
</organism>
<evidence type="ECO:0000256" key="4">
    <source>
        <dbReference type="ARBA" id="ARBA00023002"/>
    </source>
</evidence>
<sequence>MPKINYTFNDMFIKPAYSDINSRSECNLDTTFCGRTYSIPLVPANMSSIAGYDMLKKMSNMGGIGIMHRFNDYLFTLHNLDGDTRYAASIGVNNVDEDIKNIFAVCSPEFITIDVAHGHHIKVAKAIETIKNYNSDIKILAGNIATAKGAFFLANAGADAVKVGVGCGSLCETRIRTGVGTPQLSSIVEVYEAIKGSRFSNVDIMADGGMETPGDAAKAIAAGADMVMSGNFFAGTKETPLHLMKSGDWLNPTLYKQYMGSASYAGKHQNGQETTNIEGNSKLIPYKGTCERIVTEVMNGIRSSMSYVGARTLDEFRRNVEFIAVTPNGTREAKPFLLG</sequence>
<name>A0A2H0RAP8_UNCKA</name>
<dbReference type="InterPro" id="IPR050139">
    <property type="entry name" value="GMP_reductase"/>
</dbReference>
<dbReference type="EC" id="1.7.1.7" evidence="1"/>
<dbReference type="SUPFAM" id="SSF51412">
    <property type="entry name" value="Inosine monophosphate dehydrogenase (IMPDH)"/>
    <property type="match status" value="1"/>
</dbReference>
<proteinExistence type="predicted"/>
<dbReference type="InterPro" id="IPR013785">
    <property type="entry name" value="Aldolase_TIM"/>
</dbReference>
<feature type="domain" description="IMP dehydrogenase/GMP reductase" evidence="8">
    <location>
        <begin position="6"/>
        <end position="335"/>
    </location>
</feature>
<dbReference type="InterPro" id="IPR015875">
    <property type="entry name" value="IMP_DH/GMP_Rdtase_CS"/>
</dbReference>
<dbReference type="EMBL" id="PCXU01000019">
    <property type="protein sequence ID" value="PIR43530.1"/>
    <property type="molecule type" value="Genomic_DNA"/>
</dbReference>
<dbReference type="Proteomes" id="UP000230214">
    <property type="component" value="Unassembled WGS sequence"/>
</dbReference>
<gene>
    <name evidence="9" type="ORF">COV24_02165</name>
</gene>
<dbReference type="PROSITE" id="PS00487">
    <property type="entry name" value="IMP_DH_GMP_RED"/>
    <property type="match status" value="1"/>
</dbReference>
<accession>A0A2H0RAP8</accession>
<dbReference type="SMART" id="SM01240">
    <property type="entry name" value="IMPDH"/>
    <property type="match status" value="1"/>
</dbReference>
<dbReference type="InterPro" id="IPR001093">
    <property type="entry name" value="IMP_DH_GMPRt"/>
</dbReference>
<dbReference type="CDD" id="cd00381">
    <property type="entry name" value="IMPDH"/>
    <property type="match status" value="1"/>
</dbReference>
<evidence type="ECO:0000256" key="7">
    <source>
        <dbReference type="ARBA" id="ARBA00048616"/>
    </source>
</evidence>
<comment type="function">
    <text evidence="6">Catalyzes the irreversible NADPH-dependent deamination of GMP to IMP. It functions in the conversion of nucleobase, nucleoside and nucleotide derivatives of G to A nucleotides, and in maintaining the intracellular balance of A and G nucleotides.</text>
</comment>
<evidence type="ECO:0000256" key="5">
    <source>
        <dbReference type="ARBA" id="ARBA00030699"/>
    </source>
</evidence>
<protein>
    <recommendedName>
        <fullName evidence="2">GMP reductase</fullName>
        <ecNumber evidence="1">1.7.1.7</ecNumber>
    </recommendedName>
    <alternativeName>
        <fullName evidence="5">Guanosine 5'-monophosphate oxidoreductase</fullName>
    </alternativeName>
</protein>
<evidence type="ECO:0000256" key="1">
    <source>
        <dbReference type="ARBA" id="ARBA00012678"/>
    </source>
</evidence>
<keyword evidence="3" id="KW-0521">NADP</keyword>
<dbReference type="GO" id="GO:0003920">
    <property type="term" value="F:GMP reductase activity"/>
    <property type="evidence" value="ECO:0007669"/>
    <property type="project" value="UniProtKB-EC"/>
</dbReference>
<comment type="caution">
    <text evidence="9">The sequence shown here is derived from an EMBL/GenBank/DDBJ whole genome shotgun (WGS) entry which is preliminary data.</text>
</comment>
<keyword evidence="4" id="KW-0560">Oxidoreductase</keyword>
<dbReference type="Gene3D" id="3.20.20.70">
    <property type="entry name" value="Aldolase class I"/>
    <property type="match status" value="1"/>
</dbReference>
<dbReference type="PANTHER" id="PTHR43170:SF5">
    <property type="entry name" value="GMP REDUCTASE"/>
    <property type="match status" value="1"/>
</dbReference>
<dbReference type="PANTHER" id="PTHR43170">
    <property type="entry name" value="GMP REDUCTASE"/>
    <property type="match status" value="1"/>
</dbReference>
<dbReference type="Pfam" id="PF00478">
    <property type="entry name" value="IMPDH"/>
    <property type="match status" value="1"/>
</dbReference>